<proteinExistence type="predicted"/>
<comment type="caution">
    <text evidence="3">The sequence shown here is derived from an EMBL/GenBank/DDBJ whole genome shotgun (WGS) entry which is preliminary data.</text>
</comment>
<accession>A0ABX0XLZ4</accession>
<dbReference type="InterPro" id="IPR001375">
    <property type="entry name" value="Peptidase_S9_cat"/>
</dbReference>
<name>A0ABX0XLZ4_9SPHN</name>
<keyword evidence="1 3" id="KW-0378">Hydrolase</keyword>
<gene>
    <name evidence="3" type="ORF">GGR88_001240</name>
</gene>
<protein>
    <submittedName>
        <fullName evidence="3">Dienelactone hydrolase</fullName>
    </submittedName>
</protein>
<reference evidence="3 4" key="1">
    <citation type="submission" date="2020-03" db="EMBL/GenBank/DDBJ databases">
        <title>Genomic Encyclopedia of Type Strains, Phase IV (KMG-IV): sequencing the most valuable type-strain genomes for metagenomic binning, comparative biology and taxonomic classification.</title>
        <authorList>
            <person name="Goeker M."/>
        </authorList>
    </citation>
    <scope>NUCLEOTIDE SEQUENCE [LARGE SCALE GENOMIC DNA]</scope>
    <source>
        <strain evidence="3 4">DSM 27651</strain>
    </source>
</reference>
<dbReference type="PANTHER" id="PTHR42776:SF27">
    <property type="entry name" value="DIPEPTIDYL PEPTIDASE FAMILY MEMBER 6"/>
    <property type="match status" value="1"/>
</dbReference>
<dbReference type="RefSeq" id="WP_342449732.1">
    <property type="nucleotide sequence ID" value="NZ_JAATJE010000001.1"/>
</dbReference>
<organism evidence="3 4">
    <name type="scientific">Sphingomonas jejuensis</name>
    <dbReference type="NCBI Taxonomy" id="904715"/>
    <lineage>
        <taxon>Bacteria</taxon>
        <taxon>Pseudomonadati</taxon>
        <taxon>Pseudomonadota</taxon>
        <taxon>Alphaproteobacteria</taxon>
        <taxon>Sphingomonadales</taxon>
        <taxon>Sphingomonadaceae</taxon>
        <taxon>Sphingomonas</taxon>
    </lineage>
</organism>
<dbReference type="InterPro" id="IPR029058">
    <property type="entry name" value="AB_hydrolase_fold"/>
</dbReference>
<evidence type="ECO:0000256" key="1">
    <source>
        <dbReference type="ARBA" id="ARBA00022801"/>
    </source>
</evidence>
<keyword evidence="4" id="KW-1185">Reference proteome</keyword>
<evidence type="ECO:0000313" key="3">
    <source>
        <dbReference type="EMBL" id="NJC33766.1"/>
    </source>
</evidence>
<dbReference type="PANTHER" id="PTHR42776">
    <property type="entry name" value="SERINE PEPTIDASE S9 FAMILY MEMBER"/>
    <property type="match status" value="1"/>
</dbReference>
<feature type="domain" description="Peptidase S9 prolyl oligopeptidase catalytic" evidence="2">
    <location>
        <begin position="433"/>
        <end position="636"/>
    </location>
</feature>
<dbReference type="Proteomes" id="UP000734218">
    <property type="component" value="Unassembled WGS sequence"/>
</dbReference>
<dbReference type="Gene3D" id="3.40.50.1820">
    <property type="entry name" value="alpha/beta hydrolase"/>
    <property type="match status" value="1"/>
</dbReference>
<evidence type="ECO:0000313" key="4">
    <source>
        <dbReference type="Proteomes" id="UP000734218"/>
    </source>
</evidence>
<sequence length="639" mass="69487">MAQSENTIARDAERFGAREHIEHISLSPDGSQVAMVVPGSTGDGTIVQVANPIEGGAPRSVMRLDGANGRVISCAWPTDTRIICNIHLIVGPDRLSFTRVVSFNRDGSDVQLLSQRPGANALGLMQNGGRVLDLLNGTGNGAILMTRQYIPEGGSGTRMVESRRGLGVDRVDVVSGRRTVVEQPVRNLAEYISDGQGRIRVRGIFEERDGIIGRTLTYQYRPADGGSWRPLATYDLDDETGFNPLAVDPTSNMVYGLEKIDGRQALWRIALDGTGRREMVLSHPQVDISGVIQTGRNARIVGATYVTDRRQAEMFDPELKILNQSLGRALPNSPIVSFVGASADESSLLLFAGSDNDPGRYFLYKKSQRELIEVMPSRPQLEGVALARVQHVTFPAADGTQIPGYLTLPPGSDGRDLPAIVLPHGGPGSRDEWGFDWLSQFLAARGYVVLQPNFRGSTGYGDSWFQNNGFRSWRTAIGDVNDGGRWLISQGIADANRLAIMGWSYGGYAALQSAVLDPDLFKAIVAVAPVTDLEVLRSEARGFTNSARVDAFIGRGPHIAEGSPARHAERIRAPVMLVHGTLDQNVGVGQSRLMQRSLQTAGRNPVYLEFDGLDHYLVSNTARQRMLQDVDGFLAASMR</sequence>
<dbReference type="SUPFAM" id="SSF82171">
    <property type="entry name" value="DPP6 N-terminal domain-like"/>
    <property type="match status" value="1"/>
</dbReference>
<dbReference type="SUPFAM" id="SSF53474">
    <property type="entry name" value="alpha/beta-Hydrolases"/>
    <property type="match status" value="1"/>
</dbReference>
<dbReference type="Pfam" id="PF00326">
    <property type="entry name" value="Peptidase_S9"/>
    <property type="match status" value="1"/>
</dbReference>
<evidence type="ECO:0000259" key="2">
    <source>
        <dbReference type="Pfam" id="PF00326"/>
    </source>
</evidence>
<dbReference type="GO" id="GO:0016787">
    <property type="term" value="F:hydrolase activity"/>
    <property type="evidence" value="ECO:0007669"/>
    <property type="project" value="UniProtKB-KW"/>
</dbReference>
<dbReference type="EMBL" id="JAATJE010000001">
    <property type="protein sequence ID" value="NJC33766.1"/>
    <property type="molecule type" value="Genomic_DNA"/>
</dbReference>